<evidence type="ECO:0000313" key="4">
    <source>
        <dbReference type="Proteomes" id="UP001556653"/>
    </source>
</evidence>
<protein>
    <submittedName>
        <fullName evidence="3">MBL fold metallo-hydrolase</fullName>
    </submittedName>
</protein>
<evidence type="ECO:0000313" key="3">
    <source>
        <dbReference type="EMBL" id="MEX0385963.1"/>
    </source>
</evidence>
<reference evidence="3 4" key="1">
    <citation type="submission" date="2024-02" db="EMBL/GenBank/DDBJ databases">
        <title>New especies of Spiribacter isolated from saline water.</title>
        <authorList>
            <person name="Leon M.J."/>
            <person name="De La Haba R."/>
            <person name="Sanchez-Porro C."/>
            <person name="Ventosa A."/>
        </authorList>
    </citation>
    <scope>NUCLEOTIDE SEQUENCE [LARGE SCALE GENOMIC DNA]</scope>
    <source>
        <strain evidence="4">ag22IC4-227</strain>
    </source>
</reference>
<feature type="domain" description="Metallo-beta-lactamase" evidence="2">
    <location>
        <begin position="29"/>
        <end position="234"/>
    </location>
</feature>
<organism evidence="3 4">
    <name type="scientific">Spiribacter onubensis</name>
    <dbReference type="NCBI Taxonomy" id="3122420"/>
    <lineage>
        <taxon>Bacteria</taxon>
        <taxon>Pseudomonadati</taxon>
        <taxon>Pseudomonadota</taxon>
        <taxon>Gammaproteobacteria</taxon>
        <taxon>Chromatiales</taxon>
        <taxon>Ectothiorhodospiraceae</taxon>
        <taxon>Spiribacter</taxon>
    </lineage>
</organism>
<dbReference type="RefSeq" id="WP_367966445.1">
    <property type="nucleotide sequence ID" value="NZ_JBAKFI010000004.1"/>
</dbReference>
<dbReference type="PANTHER" id="PTHR42951:SF4">
    <property type="entry name" value="ACYL-COENZYME A THIOESTERASE MBLAC2"/>
    <property type="match status" value="1"/>
</dbReference>
<name>A0ABV3S760_9GAMM</name>
<dbReference type="InterPro" id="IPR050855">
    <property type="entry name" value="NDM-1-like"/>
</dbReference>
<proteinExistence type="inferred from homology"/>
<dbReference type="InterPro" id="IPR001279">
    <property type="entry name" value="Metallo-B-lactamas"/>
</dbReference>
<comment type="caution">
    <text evidence="3">The sequence shown here is derived from an EMBL/GenBank/DDBJ whole genome shotgun (WGS) entry which is preliminary data.</text>
</comment>
<dbReference type="EMBL" id="JBAKFJ010000001">
    <property type="protein sequence ID" value="MEX0385963.1"/>
    <property type="molecule type" value="Genomic_DNA"/>
</dbReference>
<dbReference type="InterPro" id="IPR037482">
    <property type="entry name" value="ST1585_MBL-fold"/>
</dbReference>
<dbReference type="SMART" id="SM00849">
    <property type="entry name" value="Lactamase_B"/>
    <property type="match status" value="1"/>
</dbReference>
<gene>
    <name evidence="3" type="ORF">V6X64_03005</name>
</gene>
<evidence type="ECO:0000259" key="2">
    <source>
        <dbReference type="SMART" id="SM00849"/>
    </source>
</evidence>
<sequence>MSERSNADPLTEIAPGLMRCDTGYLRSGHTACYLLFNGGHAAIIDTGVGASIPGILDALARLDIARDAVDWVIPSHVHLDHAGGAGALMQALPNARLGIHPSGAEHMADPSRLEAGVRALYGDEFFDREYAPLTPVARERMATLDDGETVFVGQRPLEVLHTPGHAWHHLSLYDVDSAVLIAGDAFGASYPGYIQERSLFLVPVVPPPQFNPEAYRATLARIIALAPRRVAPAHFPAIDQVETAASLLEEMLDAAIEWTWQAASAADLNQRLLDGWCRWLPPDATREQLERDFGLDIWLTSEGLWLWRSKQERKAAR</sequence>
<dbReference type="SUPFAM" id="SSF56281">
    <property type="entry name" value="Metallo-hydrolase/oxidoreductase"/>
    <property type="match status" value="1"/>
</dbReference>
<dbReference type="InterPro" id="IPR036866">
    <property type="entry name" value="RibonucZ/Hydroxyglut_hydro"/>
</dbReference>
<comment type="similarity">
    <text evidence="1">Belongs to the metallo-beta-lactamase superfamily. Class-B beta-lactamase family.</text>
</comment>
<dbReference type="Proteomes" id="UP001556653">
    <property type="component" value="Unassembled WGS sequence"/>
</dbReference>
<dbReference type="CDD" id="cd07726">
    <property type="entry name" value="ST1585-like_MBL-fold"/>
    <property type="match status" value="1"/>
</dbReference>
<dbReference type="Gene3D" id="3.60.15.10">
    <property type="entry name" value="Ribonuclease Z/Hydroxyacylglutathione hydrolase-like"/>
    <property type="match status" value="1"/>
</dbReference>
<dbReference type="Pfam" id="PF00753">
    <property type="entry name" value="Lactamase_B"/>
    <property type="match status" value="1"/>
</dbReference>
<evidence type="ECO:0000256" key="1">
    <source>
        <dbReference type="ARBA" id="ARBA00005250"/>
    </source>
</evidence>
<dbReference type="PANTHER" id="PTHR42951">
    <property type="entry name" value="METALLO-BETA-LACTAMASE DOMAIN-CONTAINING"/>
    <property type="match status" value="1"/>
</dbReference>
<accession>A0ABV3S760</accession>
<keyword evidence="4" id="KW-1185">Reference proteome</keyword>